<reference evidence="1" key="1">
    <citation type="submission" date="2022-10" db="EMBL/GenBank/DDBJ databases">
        <authorList>
            <person name="Chen Y."/>
            <person name="Dougan E. K."/>
            <person name="Chan C."/>
            <person name="Rhodes N."/>
            <person name="Thang M."/>
        </authorList>
    </citation>
    <scope>NUCLEOTIDE SEQUENCE</scope>
</reference>
<organism evidence="1">
    <name type="scientific">Cladocopium goreaui</name>
    <dbReference type="NCBI Taxonomy" id="2562237"/>
    <lineage>
        <taxon>Eukaryota</taxon>
        <taxon>Sar</taxon>
        <taxon>Alveolata</taxon>
        <taxon>Dinophyceae</taxon>
        <taxon>Suessiales</taxon>
        <taxon>Symbiodiniaceae</taxon>
        <taxon>Cladocopium</taxon>
    </lineage>
</organism>
<comment type="caution">
    <text evidence="1">The sequence shown here is derived from an EMBL/GenBank/DDBJ whole genome shotgun (WGS) entry which is preliminary data.</text>
</comment>
<gene>
    <name evidence="1" type="ORF">C1SCF055_LOCUS6654</name>
</gene>
<accession>A0A9P1BS70</accession>
<dbReference type="EMBL" id="CAMXCT030000424">
    <property type="protein sequence ID" value="CAL4765929.1"/>
    <property type="molecule type" value="Genomic_DNA"/>
</dbReference>
<evidence type="ECO:0000313" key="1">
    <source>
        <dbReference type="EMBL" id="CAI3978617.1"/>
    </source>
</evidence>
<dbReference type="Proteomes" id="UP001152797">
    <property type="component" value="Unassembled WGS sequence"/>
</dbReference>
<keyword evidence="3" id="KW-1185">Reference proteome</keyword>
<dbReference type="EMBL" id="CAMXCT020000424">
    <property type="protein sequence ID" value="CAL1131992.1"/>
    <property type="molecule type" value="Genomic_DNA"/>
</dbReference>
<dbReference type="EMBL" id="CAMXCT010000424">
    <property type="protein sequence ID" value="CAI3978617.1"/>
    <property type="molecule type" value="Genomic_DNA"/>
</dbReference>
<reference evidence="2" key="2">
    <citation type="submission" date="2024-04" db="EMBL/GenBank/DDBJ databases">
        <authorList>
            <person name="Chen Y."/>
            <person name="Shah S."/>
            <person name="Dougan E. K."/>
            <person name="Thang M."/>
            <person name="Chan C."/>
        </authorList>
    </citation>
    <scope>NUCLEOTIDE SEQUENCE [LARGE SCALE GENOMIC DNA]</scope>
</reference>
<sequence>MCRFWRNPDGLAAKQLEKKVLSVGPTGQLSQLEVQAMYSGHVVHLHSGASLDELLVEASRFFVLKAICCDIAAAKLHAAGGDGARLPGKLINQLCMNLTD</sequence>
<dbReference type="AlphaFoldDB" id="A0A9P1BS70"/>
<proteinExistence type="predicted"/>
<name>A0A9P1BS70_9DINO</name>
<evidence type="ECO:0000313" key="2">
    <source>
        <dbReference type="EMBL" id="CAL1131992.1"/>
    </source>
</evidence>
<protein>
    <submittedName>
        <fullName evidence="1">Uncharacterized protein</fullName>
    </submittedName>
</protein>
<evidence type="ECO:0000313" key="3">
    <source>
        <dbReference type="Proteomes" id="UP001152797"/>
    </source>
</evidence>